<protein>
    <recommendedName>
        <fullName evidence="6 19">UDP-N-acetylenolpyruvoylglucosamine reductase</fullName>
        <ecNumber evidence="5 19">1.3.1.98</ecNumber>
    </recommendedName>
    <alternativeName>
        <fullName evidence="17 19">UDP-N-acetylmuramate dehydrogenase</fullName>
    </alternativeName>
</protein>
<feature type="active site" description="Proton donor" evidence="19">
    <location>
        <position position="239"/>
    </location>
</feature>
<reference evidence="22" key="2">
    <citation type="submission" date="2024-02" db="EMBL/GenBank/DDBJ databases">
        <title>Neisseria leonii sp. nov.</title>
        <authorList>
            <person name="Boutroux M."/>
            <person name="Favre-Rochex S."/>
            <person name="Gorgette O."/>
            <person name="Touak G."/>
            <person name="Muhle E."/>
            <person name="Chesneau O."/>
            <person name="Clermont D."/>
            <person name="Rahi P."/>
        </authorList>
    </citation>
    <scope>NUCLEOTIDE SEQUENCE</scope>
    <source>
        <strain evidence="22">51.81</strain>
    </source>
</reference>
<keyword evidence="7 19" id="KW-0963">Cytoplasm</keyword>
<comment type="pathway">
    <text evidence="4 19">Cell wall biogenesis; peptidoglycan biosynthesis.</text>
</comment>
<evidence type="ECO:0000256" key="15">
    <source>
        <dbReference type="ARBA" id="ARBA00023306"/>
    </source>
</evidence>
<dbReference type="PROSITE" id="PS51387">
    <property type="entry name" value="FAD_PCMH"/>
    <property type="match status" value="1"/>
</dbReference>
<dbReference type="InterPro" id="IPR016169">
    <property type="entry name" value="FAD-bd_PCMH_sub2"/>
</dbReference>
<evidence type="ECO:0000256" key="8">
    <source>
        <dbReference type="ARBA" id="ARBA00022618"/>
    </source>
</evidence>
<dbReference type="NCBIfam" id="TIGR00179">
    <property type="entry name" value="murB"/>
    <property type="match status" value="1"/>
</dbReference>
<dbReference type="EC" id="1.3.1.98" evidence="5 19"/>
<dbReference type="Proteomes" id="UP001149607">
    <property type="component" value="Chromosome"/>
</dbReference>
<keyword evidence="16 19" id="KW-0961">Cell wall biogenesis/degradation</keyword>
<dbReference type="AlphaFoldDB" id="A0A9X4IEY8"/>
<dbReference type="InterPro" id="IPR003170">
    <property type="entry name" value="MurB"/>
</dbReference>
<dbReference type="GO" id="GO:0071949">
    <property type="term" value="F:FAD binding"/>
    <property type="evidence" value="ECO:0007669"/>
    <property type="project" value="InterPro"/>
</dbReference>
<gene>
    <name evidence="19 21" type="primary">murB</name>
    <name evidence="21" type="ORF">ORY91_002052</name>
    <name evidence="22" type="ORF">V9W64_04185</name>
</gene>
<keyword evidence="8 19" id="KW-0132">Cell division</keyword>
<dbReference type="SUPFAM" id="SSF56176">
    <property type="entry name" value="FAD-binding/transporter-associated domain-like"/>
    <property type="match status" value="1"/>
</dbReference>
<evidence type="ECO:0000256" key="11">
    <source>
        <dbReference type="ARBA" id="ARBA00022857"/>
    </source>
</evidence>
<dbReference type="InterPro" id="IPR016167">
    <property type="entry name" value="FAD-bd_PCMH_sub1"/>
</dbReference>
<evidence type="ECO:0000313" key="23">
    <source>
        <dbReference type="Proteomes" id="UP001149607"/>
    </source>
</evidence>
<reference evidence="21" key="1">
    <citation type="submission" date="2022-10" db="EMBL/GenBank/DDBJ databases">
        <authorList>
            <person name="Boutroux M."/>
        </authorList>
    </citation>
    <scope>NUCLEOTIDE SEQUENCE</scope>
    <source>
        <strain evidence="21">51.81</strain>
    </source>
</reference>
<comment type="function">
    <text evidence="2 19">Cell wall formation.</text>
</comment>
<accession>A0A9X4IEY8</accession>
<evidence type="ECO:0000256" key="2">
    <source>
        <dbReference type="ARBA" id="ARBA00003921"/>
    </source>
</evidence>
<keyword evidence="15 19" id="KW-0131">Cell cycle</keyword>
<keyword evidence="23" id="KW-1185">Reference proteome</keyword>
<dbReference type="NCBIfam" id="NF000755">
    <property type="entry name" value="PRK00046.1"/>
    <property type="match status" value="1"/>
</dbReference>
<evidence type="ECO:0000256" key="1">
    <source>
        <dbReference type="ARBA" id="ARBA00001974"/>
    </source>
</evidence>
<dbReference type="InterPro" id="IPR036635">
    <property type="entry name" value="MurB_C_sf"/>
</dbReference>
<evidence type="ECO:0000256" key="9">
    <source>
        <dbReference type="ARBA" id="ARBA00022630"/>
    </source>
</evidence>
<dbReference type="PANTHER" id="PTHR21071:SF4">
    <property type="entry name" value="UDP-N-ACETYLENOLPYRUVOYLGLUCOSAMINE REDUCTASE"/>
    <property type="match status" value="1"/>
</dbReference>
<evidence type="ECO:0000256" key="3">
    <source>
        <dbReference type="ARBA" id="ARBA00004496"/>
    </source>
</evidence>
<evidence type="ECO:0000256" key="14">
    <source>
        <dbReference type="ARBA" id="ARBA00023002"/>
    </source>
</evidence>
<feature type="active site" evidence="19">
    <location>
        <position position="164"/>
    </location>
</feature>
<dbReference type="InterPro" id="IPR011601">
    <property type="entry name" value="MurB_C"/>
</dbReference>
<evidence type="ECO:0000259" key="20">
    <source>
        <dbReference type="PROSITE" id="PS51387"/>
    </source>
</evidence>
<dbReference type="InterPro" id="IPR016166">
    <property type="entry name" value="FAD-bd_PCMH"/>
</dbReference>
<dbReference type="GO" id="GO:0009252">
    <property type="term" value="P:peptidoglycan biosynthetic process"/>
    <property type="evidence" value="ECO:0007669"/>
    <property type="project" value="UniProtKB-UniRule"/>
</dbReference>
<dbReference type="GO" id="GO:0051301">
    <property type="term" value="P:cell division"/>
    <property type="evidence" value="ECO:0007669"/>
    <property type="project" value="UniProtKB-KW"/>
</dbReference>
<dbReference type="NCBIfam" id="NF010478">
    <property type="entry name" value="PRK13903.1"/>
    <property type="match status" value="1"/>
</dbReference>
<dbReference type="InterPro" id="IPR036318">
    <property type="entry name" value="FAD-bd_PCMH-like_sf"/>
</dbReference>
<evidence type="ECO:0000256" key="10">
    <source>
        <dbReference type="ARBA" id="ARBA00022827"/>
    </source>
</evidence>
<comment type="subcellular location">
    <subcellularLocation>
        <location evidence="3 19">Cytoplasm</location>
    </subcellularLocation>
</comment>
<evidence type="ECO:0000256" key="13">
    <source>
        <dbReference type="ARBA" id="ARBA00022984"/>
    </source>
</evidence>
<evidence type="ECO:0000256" key="18">
    <source>
        <dbReference type="ARBA" id="ARBA00048914"/>
    </source>
</evidence>
<evidence type="ECO:0000256" key="12">
    <source>
        <dbReference type="ARBA" id="ARBA00022960"/>
    </source>
</evidence>
<dbReference type="GO" id="GO:0008360">
    <property type="term" value="P:regulation of cell shape"/>
    <property type="evidence" value="ECO:0007669"/>
    <property type="project" value="UniProtKB-KW"/>
</dbReference>
<evidence type="ECO:0000313" key="22">
    <source>
        <dbReference type="EMBL" id="WWY03928.1"/>
    </source>
</evidence>
<evidence type="ECO:0000256" key="7">
    <source>
        <dbReference type="ARBA" id="ARBA00022490"/>
    </source>
</evidence>
<evidence type="ECO:0000256" key="6">
    <source>
        <dbReference type="ARBA" id="ARBA00015188"/>
    </source>
</evidence>
<keyword evidence="14 19" id="KW-0560">Oxidoreductase</keyword>
<dbReference type="HAMAP" id="MF_00037">
    <property type="entry name" value="MurB"/>
    <property type="match status" value="1"/>
</dbReference>
<comment type="catalytic activity">
    <reaction evidence="18 19">
        <text>UDP-N-acetyl-alpha-D-muramate + NADP(+) = UDP-N-acetyl-3-O-(1-carboxyvinyl)-alpha-D-glucosamine + NADPH + H(+)</text>
        <dbReference type="Rhea" id="RHEA:12248"/>
        <dbReference type="ChEBI" id="CHEBI:15378"/>
        <dbReference type="ChEBI" id="CHEBI:57783"/>
        <dbReference type="ChEBI" id="CHEBI:58349"/>
        <dbReference type="ChEBI" id="CHEBI:68483"/>
        <dbReference type="ChEBI" id="CHEBI:70757"/>
        <dbReference type="EC" id="1.3.1.98"/>
    </reaction>
</comment>
<evidence type="ECO:0000256" key="4">
    <source>
        <dbReference type="ARBA" id="ARBA00004752"/>
    </source>
</evidence>
<evidence type="ECO:0000256" key="5">
    <source>
        <dbReference type="ARBA" id="ARBA00012518"/>
    </source>
</evidence>
<dbReference type="Gene3D" id="3.90.78.10">
    <property type="entry name" value="UDP-N-acetylenolpyruvoylglucosamine reductase, C-terminal domain"/>
    <property type="match status" value="1"/>
</dbReference>
<dbReference type="SUPFAM" id="SSF56194">
    <property type="entry name" value="Uridine diphospho-N-Acetylenolpyruvylglucosamine reductase, MurB, C-terminal domain"/>
    <property type="match status" value="1"/>
</dbReference>
<keyword evidence="13 19" id="KW-0573">Peptidoglycan synthesis</keyword>
<evidence type="ECO:0000256" key="16">
    <source>
        <dbReference type="ARBA" id="ARBA00023316"/>
    </source>
</evidence>
<comment type="cofactor">
    <cofactor evidence="1 19">
        <name>FAD</name>
        <dbReference type="ChEBI" id="CHEBI:57692"/>
    </cofactor>
</comment>
<keyword evidence="12 19" id="KW-0133">Cell shape</keyword>
<feature type="active site" evidence="19">
    <location>
        <position position="335"/>
    </location>
</feature>
<dbReference type="Pfam" id="PF01565">
    <property type="entry name" value="FAD_binding_4"/>
    <property type="match status" value="1"/>
</dbReference>
<keyword evidence="10 19" id="KW-0274">FAD</keyword>
<dbReference type="GO" id="GO:0005829">
    <property type="term" value="C:cytosol"/>
    <property type="evidence" value="ECO:0007669"/>
    <property type="project" value="TreeGrafter"/>
</dbReference>
<evidence type="ECO:0000256" key="19">
    <source>
        <dbReference type="HAMAP-Rule" id="MF_00037"/>
    </source>
</evidence>
<evidence type="ECO:0000313" key="21">
    <source>
        <dbReference type="EMBL" id="MDD9328618.1"/>
    </source>
</evidence>
<dbReference type="Pfam" id="PF02873">
    <property type="entry name" value="MurB_C"/>
    <property type="match status" value="1"/>
</dbReference>
<dbReference type="Gene3D" id="3.30.465.10">
    <property type="match status" value="1"/>
</dbReference>
<dbReference type="PANTHER" id="PTHR21071">
    <property type="entry name" value="UDP-N-ACETYLENOLPYRUVOYLGLUCOSAMINE REDUCTASE"/>
    <property type="match status" value="1"/>
</dbReference>
<dbReference type="EMBL" id="CP146598">
    <property type="protein sequence ID" value="WWY03928.1"/>
    <property type="molecule type" value="Genomic_DNA"/>
</dbReference>
<dbReference type="GO" id="GO:0008762">
    <property type="term" value="F:UDP-N-acetylmuramate dehydrogenase activity"/>
    <property type="evidence" value="ECO:0007669"/>
    <property type="project" value="UniProtKB-UniRule"/>
</dbReference>
<evidence type="ECO:0000256" key="17">
    <source>
        <dbReference type="ARBA" id="ARBA00031026"/>
    </source>
</evidence>
<feature type="domain" description="FAD-binding PCMH-type" evidence="20">
    <location>
        <begin position="16"/>
        <end position="188"/>
    </location>
</feature>
<dbReference type="GO" id="GO:0071555">
    <property type="term" value="P:cell wall organization"/>
    <property type="evidence" value="ECO:0007669"/>
    <property type="project" value="UniProtKB-KW"/>
</dbReference>
<proteinExistence type="inferred from homology"/>
<dbReference type="Gene3D" id="3.30.43.10">
    <property type="entry name" value="Uridine Diphospho-n-acetylenolpyruvylglucosamine Reductase, domain 2"/>
    <property type="match status" value="1"/>
</dbReference>
<dbReference type="EMBL" id="JAPQFL010000007">
    <property type="protein sequence ID" value="MDD9328618.1"/>
    <property type="molecule type" value="Genomic_DNA"/>
</dbReference>
<dbReference type="InterPro" id="IPR006094">
    <property type="entry name" value="Oxid_FAD_bind_N"/>
</dbReference>
<sequence>MDIRQDVDLRGYHTFGLPARAKWFCALKDVRHLPGLAECPQFDPQSVLWLGGGSNVLFDGDYPALVVRLENKGVQEVGRENGRVWLDVQAGEVWHDFVRLTLDRGLSGLENLSLIPGTVGAAPVQNIGAYGVEVKDCIDSVYCYDWEARAFVRLRNEDCRFAYRESLFKQAGKGRYVIVSVRFVLNESFRPNVQYGDLARVLAESCGGRSPTAKDVSDAVCRIRMRKLPDPAVLGNAGSFFKNPVVAAEQAGRLLAAYPAMPHYPQADGTVKLAAGWLIDRCGLKGFAVGGAAVHERQALVLVNRGGATAADVRALAAEICRRVVRQFDVVLHPEPVWLPVHG</sequence>
<organism evidence="21">
    <name type="scientific">Neisseria leonii</name>
    <dbReference type="NCBI Taxonomy" id="2995413"/>
    <lineage>
        <taxon>Bacteria</taxon>
        <taxon>Pseudomonadati</taxon>
        <taxon>Pseudomonadota</taxon>
        <taxon>Betaproteobacteria</taxon>
        <taxon>Neisseriales</taxon>
        <taxon>Neisseriaceae</taxon>
        <taxon>Neisseria</taxon>
    </lineage>
</organism>
<comment type="similarity">
    <text evidence="19">Belongs to the MurB family.</text>
</comment>
<keyword evidence="11 19" id="KW-0521">NADP</keyword>
<keyword evidence="9 19" id="KW-0285">Flavoprotein</keyword>
<name>A0A9X4IEY8_9NEIS</name>